<organism evidence="3 4">
    <name type="scientific">Saccharothrix variisporea</name>
    <dbReference type="NCBI Taxonomy" id="543527"/>
    <lineage>
        <taxon>Bacteria</taxon>
        <taxon>Bacillati</taxon>
        <taxon>Actinomycetota</taxon>
        <taxon>Actinomycetes</taxon>
        <taxon>Pseudonocardiales</taxon>
        <taxon>Pseudonocardiaceae</taxon>
        <taxon>Saccharothrix</taxon>
    </lineage>
</organism>
<dbReference type="InterPro" id="IPR048576">
    <property type="entry name" value="Rv2175c_wHTH"/>
</dbReference>
<evidence type="ECO:0000313" key="4">
    <source>
        <dbReference type="Proteomes" id="UP000272729"/>
    </source>
</evidence>
<proteinExistence type="predicted"/>
<dbReference type="GO" id="GO:0003677">
    <property type="term" value="F:DNA binding"/>
    <property type="evidence" value="ECO:0007669"/>
    <property type="project" value="InterPro"/>
</dbReference>
<dbReference type="Proteomes" id="UP000272729">
    <property type="component" value="Unassembled WGS sequence"/>
</dbReference>
<dbReference type="EMBL" id="RBXR01000001">
    <property type="protein sequence ID" value="RKT69836.1"/>
    <property type="molecule type" value="Genomic_DNA"/>
</dbReference>
<comment type="caution">
    <text evidence="3">The sequence shown here is derived from an EMBL/GenBank/DDBJ whole genome shotgun (WGS) entry which is preliminary data.</text>
</comment>
<dbReference type="InterPro" id="IPR041098">
    <property type="entry name" value="Rv2175c_C"/>
</dbReference>
<feature type="domain" description="Rv2175c C-terminal" evidence="1">
    <location>
        <begin position="86"/>
        <end position="141"/>
    </location>
</feature>
<sequence>MYRHHPVGAGRCSARCGIVAHVSAIPAAADVLAPDLEVLDLPQVAERLGLPINRVHQLLRDGQLLAERRNGVLVVPAAFLAAGGVVKGLPGTITVLRDSGYSTDEILRWLFTEDETLPGTPIEALRGDRGREVKRRAQAMGF</sequence>
<name>A0A495X8Z4_9PSEU</name>
<evidence type="ECO:0000259" key="2">
    <source>
        <dbReference type="Pfam" id="PF21531"/>
    </source>
</evidence>
<dbReference type="Pfam" id="PF18367">
    <property type="entry name" value="Rv2175c_C"/>
    <property type="match status" value="1"/>
</dbReference>
<keyword evidence="4" id="KW-1185">Reference proteome</keyword>
<protein>
    <submittedName>
        <fullName evidence="3">Uncharacterized protein</fullName>
    </submittedName>
</protein>
<feature type="domain" description="DNA-binding protein Rv2175c wHTH" evidence="2">
    <location>
        <begin position="24"/>
        <end position="80"/>
    </location>
</feature>
<accession>A0A495X8Z4</accession>
<dbReference type="AlphaFoldDB" id="A0A495X8Z4"/>
<dbReference type="Pfam" id="PF21531">
    <property type="entry name" value="Rv2175c_wHTH"/>
    <property type="match status" value="1"/>
</dbReference>
<reference evidence="3 4" key="1">
    <citation type="submission" date="2018-10" db="EMBL/GenBank/DDBJ databases">
        <title>Sequencing the genomes of 1000 actinobacteria strains.</title>
        <authorList>
            <person name="Klenk H.-P."/>
        </authorList>
    </citation>
    <scope>NUCLEOTIDE SEQUENCE [LARGE SCALE GENOMIC DNA]</scope>
    <source>
        <strain evidence="3 4">DSM 43911</strain>
    </source>
</reference>
<evidence type="ECO:0000313" key="3">
    <source>
        <dbReference type="EMBL" id="RKT69836.1"/>
    </source>
</evidence>
<gene>
    <name evidence="3" type="ORF">DFJ66_3074</name>
</gene>
<evidence type="ECO:0000259" key="1">
    <source>
        <dbReference type="Pfam" id="PF18367"/>
    </source>
</evidence>